<keyword evidence="2" id="KW-1185">Reference proteome</keyword>
<name>A0A7R9PVJ0_9ACAR</name>
<dbReference type="EMBL" id="OC855601">
    <property type="protein sequence ID" value="CAD7622316.1"/>
    <property type="molecule type" value="Genomic_DNA"/>
</dbReference>
<evidence type="ECO:0000313" key="1">
    <source>
        <dbReference type="EMBL" id="CAD7622316.1"/>
    </source>
</evidence>
<dbReference type="EMBL" id="CAJPIZ010001026">
    <property type="protein sequence ID" value="CAG2102746.1"/>
    <property type="molecule type" value="Genomic_DNA"/>
</dbReference>
<dbReference type="AlphaFoldDB" id="A0A7R9PVJ0"/>
<proteinExistence type="predicted"/>
<gene>
    <name evidence="1" type="ORF">OSB1V03_LOCUS2781</name>
</gene>
<accession>A0A7R9PVJ0</accession>
<protein>
    <submittedName>
        <fullName evidence="1">Uncharacterized protein</fullName>
    </submittedName>
</protein>
<sequence>MSRRFTFNEVLKSDCIYGESDDHEDDDGFVENNLLSDLDDAFINDGFATGGNVSCDQMLPLLDPIDDDVNSLFDELERLLAPEESDILQTINTV</sequence>
<evidence type="ECO:0000313" key="2">
    <source>
        <dbReference type="Proteomes" id="UP000759131"/>
    </source>
</evidence>
<reference evidence="1" key="1">
    <citation type="submission" date="2020-11" db="EMBL/GenBank/DDBJ databases">
        <authorList>
            <person name="Tran Van P."/>
        </authorList>
    </citation>
    <scope>NUCLEOTIDE SEQUENCE</scope>
</reference>
<dbReference type="Proteomes" id="UP000759131">
    <property type="component" value="Unassembled WGS sequence"/>
</dbReference>
<organism evidence="1">
    <name type="scientific">Medioppia subpectinata</name>
    <dbReference type="NCBI Taxonomy" id="1979941"/>
    <lineage>
        <taxon>Eukaryota</taxon>
        <taxon>Metazoa</taxon>
        <taxon>Ecdysozoa</taxon>
        <taxon>Arthropoda</taxon>
        <taxon>Chelicerata</taxon>
        <taxon>Arachnida</taxon>
        <taxon>Acari</taxon>
        <taxon>Acariformes</taxon>
        <taxon>Sarcoptiformes</taxon>
        <taxon>Oribatida</taxon>
        <taxon>Brachypylina</taxon>
        <taxon>Oppioidea</taxon>
        <taxon>Oppiidae</taxon>
        <taxon>Medioppia</taxon>
    </lineage>
</organism>